<dbReference type="Pfam" id="PF00535">
    <property type="entry name" value="Glycos_transf_2"/>
    <property type="match status" value="1"/>
</dbReference>
<dbReference type="GO" id="GO:0016758">
    <property type="term" value="F:hexosyltransferase activity"/>
    <property type="evidence" value="ECO:0007669"/>
    <property type="project" value="UniProtKB-ARBA"/>
</dbReference>
<evidence type="ECO:0000259" key="1">
    <source>
        <dbReference type="Pfam" id="PF00535"/>
    </source>
</evidence>
<keyword evidence="2" id="KW-0808">Transferase</keyword>
<dbReference type="EMBL" id="MT863606">
    <property type="protein sequence ID" value="QQV35816.1"/>
    <property type="molecule type" value="Genomic_DNA"/>
</dbReference>
<proteinExistence type="predicted"/>
<name>A0A7U0IJ74_ECOLX</name>
<evidence type="ECO:0000313" key="2">
    <source>
        <dbReference type="EMBL" id="QQV35816.1"/>
    </source>
</evidence>
<dbReference type="PANTHER" id="PTHR22916">
    <property type="entry name" value="GLYCOSYLTRANSFERASE"/>
    <property type="match status" value="1"/>
</dbReference>
<dbReference type="SUPFAM" id="SSF53448">
    <property type="entry name" value="Nucleotide-diphospho-sugar transferases"/>
    <property type="match status" value="1"/>
</dbReference>
<organism evidence="2">
    <name type="scientific">Escherichia coli</name>
    <dbReference type="NCBI Taxonomy" id="562"/>
    <lineage>
        <taxon>Bacteria</taxon>
        <taxon>Pseudomonadati</taxon>
        <taxon>Pseudomonadota</taxon>
        <taxon>Gammaproteobacteria</taxon>
        <taxon>Enterobacterales</taxon>
        <taxon>Enterobacteriaceae</taxon>
        <taxon>Escherichia</taxon>
    </lineage>
</organism>
<feature type="domain" description="Glycosyltransferase 2-like" evidence="1">
    <location>
        <begin position="7"/>
        <end position="121"/>
    </location>
</feature>
<reference evidence="2" key="1">
    <citation type="submission" date="2020-08" db="EMBL/GenBank/DDBJ databases">
        <authorList>
            <person name="Huang X."/>
        </authorList>
    </citation>
    <scope>NUCLEOTIDE SEQUENCE</scope>
    <source>
        <strain evidence="2">2014-5-1131G</strain>
    </source>
</reference>
<dbReference type="Gene3D" id="3.90.550.10">
    <property type="entry name" value="Spore Coat Polysaccharide Biosynthesis Protein SpsA, Chain A"/>
    <property type="match status" value="1"/>
</dbReference>
<dbReference type="RefSeq" id="WP_001549378.1">
    <property type="nucleotide sequence ID" value="NZ_CAMPSS010000014.1"/>
</dbReference>
<sequence length="296" mass="34842">MQSKVLVLMAAYNGNKWIVEQIESILNQEDVDVSICVSVDKSSDGTERIIHDLSLKYNNISYLPFGEVFGGAAKNFFRLILEADVQKFDYIAFADQDDIWFADKLRRAVSVLNEYDFYSSNVTAFWNDGRKIDVIKSQPMVKYDYVFEAGGPGCTYVIRKDVFFKLKYFIENNKDQVLSLYLHDWFVYAFARSNNFTWFIDDRSSMLYRQHENNQVGANNSLKSFLKRFKLIQKKWYRTEIEKLIAVLSLRDDPFLNKALYNGYFGNLYLAVNIAKLRRRKRDRFLLMFALLINIF</sequence>
<dbReference type="InterPro" id="IPR001173">
    <property type="entry name" value="Glyco_trans_2-like"/>
</dbReference>
<dbReference type="InterPro" id="IPR029044">
    <property type="entry name" value="Nucleotide-diphossugar_trans"/>
</dbReference>
<dbReference type="PANTHER" id="PTHR22916:SF3">
    <property type="entry name" value="UDP-GLCNAC:BETAGAL BETA-1,3-N-ACETYLGLUCOSAMINYLTRANSFERASE-LIKE PROTEIN 1"/>
    <property type="match status" value="1"/>
</dbReference>
<accession>A0A7U0IJ74</accession>
<protein>
    <submittedName>
        <fullName evidence="2">Glycosyltransferase</fullName>
    </submittedName>
</protein>
<dbReference type="AlphaFoldDB" id="A0A7U0IJ74"/>